<protein>
    <recommendedName>
        <fullName evidence="1">protein-ribulosamine 3-kinase</fullName>
        <ecNumber evidence="1">2.7.1.172</ecNumber>
    </recommendedName>
</protein>
<dbReference type="InterPro" id="IPR011009">
    <property type="entry name" value="Kinase-like_dom_sf"/>
</dbReference>
<dbReference type="PANTHER" id="PTHR12149">
    <property type="entry name" value="FRUCTOSAMINE 3 KINASE-RELATED PROTEIN"/>
    <property type="match status" value="1"/>
</dbReference>
<dbReference type="PANTHER" id="PTHR12149:SF8">
    <property type="entry name" value="PROTEIN-RIBULOSAMINE 3-KINASE"/>
    <property type="match status" value="1"/>
</dbReference>
<proteinExistence type="predicted"/>
<dbReference type="Pfam" id="PF03881">
    <property type="entry name" value="Fructosamin_kin"/>
    <property type="match status" value="1"/>
</dbReference>
<gene>
    <name evidence="3" type="ORF">H2200_001578</name>
</gene>
<comment type="caution">
    <text evidence="3">The sequence shown here is derived from an EMBL/GenBank/DDBJ whole genome shotgun (WGS) entry which is preliminary data.</text>
</comment>
<dbReference type="InterPro" id="IPR016477">
    <property type="entry name" value="Fructo-/Ketosamine-3-kinase"/>
</dbReference>
<dbReference type="EC" id="2.7.1.172" evidence="1"/>
<dbReference type="GO" id="GO:0102193">
    <property type="term" value="F:protein-ribulosamine 3-kinase activity"/>
    <property type="evidence" value="ECO:0007669"/>
    <property type="project" value="UniProtKB-EC"/>
</dbReference>
<accession>A0AA39CN61</accession>
<evidence type="ECO:0000313" key="4">
    <source>
        <dbReference type="Proteomes" id="UP001172673"/>
    </source>
</evidence>
<organism evidence="3 4">
    <name type="scientific">Cladophialophora chaetospira</name>
    <dbReference type="NCBI Taxonomy" id="386627"/>
    <lineage>
        <taxon>Eukaryota</taxon>
        <taxon>Fungi</taxon>
        <taxon>Dikarya</taxon>
        <taxon>Ascomycota</taxon>
        <taxon>Pezizomycotina</taxon>
        <taxon>Eurotiomycetes</taxon>
        <taxon>Chaetothyriomycetidae</taxon>
        <taxon>Chaetothyriales</taxon>
        <taxon>Herpotrichiellaceae</taxon>
        <taxon>Cladophialophora</taxon>
    </lineage>
</organism>
<name>A0AA39CN61_9EURO</name>
<keyword evidence="4" id="KW-1185">Reference proteome</keyword>
<comment type="catalytic activity">
    <reaction evidence="2">
        <text>N(6)-D-ribulosyl-L-lysyl-[protein] + ATP = N(6)-(3-O-phospho-D-ribulosyl)-L-lysyl-[protein] + ADP + H(+)</text>
        <dbReference type="Rhea" id="RHEA:48432"/>
        <dbReference type="Rhea" id="RHEA-COMP:12103"/>
        <dbReference type="Rhea" id="RHEA-COMP:12104"/>
        <dbReference type="ChEBI" id="CHEBI:15378"/>
        <dbReference type="ChEBI" id="CHEBI:30616"/>
        <dbReference type="ChEBI" id="CHEBI:90418"/>
        <dbReference type="ChEBI" id="CHEBI:90420"/>
        <dbReference type="ChEBI" id="CHEBI:456216"/>
        <dbReference type="EC" id="2.7.1.172"/>
    </reaction>
    <physiologicalReaction direction="left-to-right" evidence="2">
        <dbReference type="Rhea" id="RHEA:48433"/>
    </physiologicalReaction>
</comment>
<evidence type="ECO:0000256" key="2">
    <source>
        <dbReference type="ARBA" id="ARBA00048655"/>
    </source>
</evidence>
<sequence length="336" mass="39001">MATVTTVKEVVPEVGGSFVVDEAVIEAFPQNSRLVDAFTYGTAAWTRAVRISIELEDGGSQSYFLKCASEDRGKMMMEGEYNSMRELHHYLPTFVPRPITWGKFKHAPVDTYFFLAEFIEMSTGAPDPADFAFQLSQLHQKSQSPTGKFGFHITTCHGPNWQDIRWHESWCLYYTRLLTQFFEREIEHNGPDSEYENEFQILKSKTIPQILEPLQTDGRTLEPRLIHGDLWEENCGTKLETGDPVVFDAASMYAHNEFELGMWRRDIVRFGKAHMRQYLRLVAPSEPREQWDDRNRLYSIKYDLAHSIALPETAESQRQLIIDNMRFLNEKYAAYD</sequence>
<dbReference type="SUPFAM" id="SSF56112">
    <property type="entry name" value="Protein kinase-like (PK-like)"/>
    <property type="match status" value="1"/>
</dbReference>
<reference evidence="3" key="1">
    <citation type="submission" date="2022-10" db="EMBL/GenBank/DDBJ databases">
        <title>Culturing micro-colonial fungi from biological soil crusts in the Mojave desert and describing Neophaeococcomyces mojavensis, and introducing the new genera and species Taxawa tesnikishii.</title>
        <authorList>
            <person name="Kurbessoian T."/>
            <person name="Stajich J.E."/>
        </authorList>
    </citation>
    <scope>NUCLEOTIDE SEQUENCE</scope>
    <source>
        <strain evidence="3">TK_41</strain>
    </source>
</reference>
<evidence type="ECO:0000313" key="3">
    <source>
        <dbReference type="EMBL" id="KAJ9615503.1"/>
    </source>
</evidence>
<evidence type="ECO:0000256" key="1">
    <source>
        <dbReference type="ARBA" id="ARBA00011961"/>
    </source>
</evidence>
<dbReference type="Gene3D" id="3.90.1200.10">
    <property type="match status" value="1"/>
</dbReference>
<dbReference type="AlphaFoldDB" id="A0AA39CN61"/>
<dbReference type="EMBL" id="JAPDRK010000002">
    <property type="protein sequence ID" value="KAJ9615503.1"/>
    <property type="molecule type" value="Genomic_DNA"/>
</dbReference>
<dbReference type="Proteomes" id="UP001172673">
    <property type="component" value="Unassembled WGS sequence"/>
</dbReference>